<dbReference type="EMBL" id="CM043805">
    <property type="protein sequence ID" value="KAI4806149.1"/>
    <property type="molecule type" value="Genomic_DNA"/>
</dbReference>
<name>A0ACB9W1G9_CHAAC</name>
<evidence type="ECO:0000313" key="1">
    <source>
        <dbReference type="EMBL" id="KAI4806149.1"/>
    </source>
</evidence>
<protein>
    <submittedName>
        <fullName evidence="1">Uncharacterized protein</fullName>
    </submittedName>
</protein>
<comment type="caution">
    <text evidence="1">The sequence shown here is derived from an EMBL/GenBank/DDBJ whole genome shotgun (WGS) entry which is preliminary data.</text>
</comment>
<accession>A0ACB9W1G9</accession>
<keyword evidence="2" id="KW-1185">Reference proteome</keyword>
<organism evidence="1 2">
    <name type="scientific">Chaenocephalus aceratus</name>
    <name type="common">Blackfin icefish</name>
    <name type="synonym">Chaenichthys aceratus</name>
    <dbReference type="NCBI Taxonomy" id="36190"/>
    <lineage>
        <taxon>Eukaryota</taxon>
        <taxon>Metazoa</taxon>
        <taxon>Chordata</taxon>
        <taxon>Craniata</taxon>
        <taxon>Vertebrata</taxon>
        <taxon>Euteleostomi</taxon>
        <taxon>Actinopterygii</taxon>
        <taxon>Neopterygii</taxon>
        <taxon>Teleostei</taxon>
        <taxon>Neoteleostei</taxon>
        <taxon>Acanthomorphata</taxon>
        <taxon>Eupercaria</taxon>
        <taxon>Perciformes</taxon>
        <taxon>Notothenioidei</taxon>
        <taxon>Channichthyidae</taxon>
        <taxon>Chaenocephalus</taxon>
    </lineage>
</organism>
<dbReference type="Proteomes" id="UP001057452">
    <property type="component" value="Chromosome 21"/>
</dbReference>
<sequence>MMWRDGRYVSWRETKNNCPTRPAFGEKGKDPVPPNATVVFEVEVYSVSRGPRSMEAFKMMDLDEDRSLTKEEVKQYLQLETATGHISAKEYNIYGH</sequence>
<evidence type="ECO:0000313" key="2">
    <source>
        <dbReference type="Proteomes" id="UP001057452"/>
    </source>
</evidence>
<proteinExistence type="predicted"/>
<gene>
    <name evidence="1" type="ORF">KUCAC02_010729</name>
</gene>
<reference evidence="1" key="1">
    <citation type="submission" date="2022-05" db="EMBL/GenBank/DDBJ databases">
        <title>Chromosome-level genome of Chaenocephalus aceratus.</title>
        <authorList>
            <person name="Park H."/>
        </authorList>
    </citation>
    <scope>NUCLEOTIDE SEQUENCE</scope>
    <source>
        <strain evidence="1">KU_202001</strain>
    </source>
</reference>